<evidence type="ECO:0000256" key="6">
    <source>
        <dbReference type="ARBA" id="ARBA00023054"/>
    </source>
</evidence>
<evidence type="ECO:0000256" key="11">
    <source>
        <dbReference type="SAM" id="Coils"/>
    </source>
</evidence>
<dbReference type="InterPro" id="IPR059182">
    <property type="entry name" value="Khc_C"/>
</dbReference>
<accession>A0AAD5XY15</accession>
<organism evidence="13 14">
    <name type="scientific">Clydaea vesicula</name>
    <dbReference type="NCBI Taxonomy" id="447962"/>
    <lineage>
        <taxon>Eukaryota</taxon>
        <taxon>Fungi</taxon>
        <taxon>Fungi incertae sedis</taxon>
        <taxon>Chytridiomycota</taxon>
        <taxon>Chytridiomycota incertae sedis</taxon>
        <taxon>Chytridiomycetes</taxon>
        <taxon>Lobulomycetales</taxon>
        <taxon>Lobulomycetaceae</taxon>
        <taxon>Clydaea</taxon>
    </lineage>
</organism>
<feature type="coiled-coil region" evidence="11">
    <location>
        <begin position="802"/>
        <end position="843"/>
    </location>
</feature>
<dbReference type="InterPro" id="IPR027640">
    <property type="entry name" value="Kinesin-like_fam"/>
</dbReference>
<proteinExistence type="inferred from homology"/>
<dbReference type="GO" id="GO:0007052">
    <property type="term" value="P:mitotic spindle organization"/>
    <property type="evidence" value="ECO:0007669"/>
    <property type="project" value="TreeGrafter"/>
</dbReference>
<keyword evidence="8" id="KW-0206">Cytoskeleton</keyword>
<dbReference type="InterPro" id="IPR019821">
    <property type="entry name" value="Kinesin_motor_CS"/>
</dbReference>
<dbReference type="SUPFAM" id="SSF52540">
    <property type="entry name" value="P-loop containing nucleoside triphosphate hydrolases"/>
    <property type="match status" value="1"/>
</dbReference>
<evidence type="ECO:0000256" key="2">
    <source>
        <dbReference type="ARBA" id="ARBA00022490"/>
    </source>
</evidence>
<feature type="coiled-coil region" evidence="11">
    <location>
        <begin position="424"/>
        <end position="458"/>
    </location>
</feature>
<dbReference type="PROSITE" id="PS00411">
    <property type="entry name" value="KINESIN_MOTOR_1"/>
    <property type="match status" value="1"/>
</dbReference>
<feature type="coiled-coil region" evidence="11">
    <location>
        <begin position="661"/>
        <end position="759"/>
    </location>
</feature>
<evidence type="ECO:0000256" key="5">
    <source>
        <dbReference type="ARBA" id="ARBA00022840"/>
    </source>
</evidence>
<dbReference type="SMART" id="SM00129">
    <property type="entry name" value="KISc"/>
    <property type="match status" value="1"/>
</dbReference>
<keyword evidence="7 9" id="KW-0505">Motor protein</keyword>
<dbReference type="GO" id="GO:0051231">
    <property type="term" value="P:spindle elongation"/>
    <property type="evidence" value="ECO:0007669"/>
    <property type="project" value="TreeGrafter"/>
</dbReference>
<evidence type="ECO:0000256" key="4">
    <source>
        <dbReference type="ARBA" id="ARBA00022741"/>
    </source>
</evidence>
<dbReference type="CDD" id="cd23649">
    <property type="entry name" value="Khc_CBD_cc"/>
    <property type="match status" value="1"/>
</dbReference>
<dbReference type="InterPro" id="IPR027417">
    <property type="entry name" value="P-loop_NTPase"/>
</dbReference>
<reference evidence="13" key="1">
    <citation type="submission" date="2020-05" db="EMBL/GenBank/DDBJ databases">
        <title>Phylogenomic resolution of chytrid fungi.</title>
        <authorList>
            <person name="Stajich J.E."/>
            <person name="Amses K."/>
            <person name="Simmons R."/>
            <person name="Seto K."/>
            <person name="Myers J."/>
            <person name="Bonds A."/>
            <person name="Quandt C.A."/>
            <person name="Barry K."/>
            <person name="Liu P."/>
            <person name="Grigoriev I."/>
            <person name="Longcore J.E."/>
            <person name="James T.Y."/>
        </authorList>
    </citation>
    <scope>NUCLEOTIDE SEQUENCE</scope>
    <source>
        <strain evidence="13">JEL0476</strain>
    </source>
</reference>
<keyword evidence="5 9" id="KW-0067">ATP-binding</keyword>
<sequence>MESNNNIRVVCRFRPQNKKEINEGGFTTTVFDDDKRTVTIEGREKQQFTFDRVFDWNTSQDVMFEYTASATINDVMKGYNGTIFAYGQTGSGKTHTMMGDMENVTMRGITPNLVEKIFDTILKAPDTLEFTVRVSFMEIYMEKIKDLLFPQNDNLPVHEEKSKGVYVKGLLEVFVSSTSEVFEAMRKGQENRVTAATNMNAESSRSHSIFVIQISQKNLLDGSTRVGKLYLVDLAGSEKIGKTGATGQTLEEAKKINKSLSALGMVINSLTDGKSSHIPYRDSKLTRILQESLGGNSRTTLIINCSPCSSNEAETISTLRFGMRAKTIKNKAKVNADLSPAELKNMLKKIKQDLSALQMYTGSLESELSIWRSGASVAEADRVVFNSNNYSTENLSTSSPIRGSFDMLPLRSQTPITAWTNDDREEFFKRENELADQLEEAESDLKNKIAVIQICNEEINFLKEKEISYVKEKNQLHFAINDLKSEIDNLNFENKDNQIMMDSLTEANNELANEINTLRKKLHDFENKPAENFVKGEVEKRKKEKIAELMGDLNDSNSTVQKIKETLKRLSFESNLNNAPTLPRTEKEIIQQHKELLESKNHVKQQGVLITELVQQIRLAREEYNKISLKKDGVEFKLSGMHTEYESLLNGILKEKNNIDEDKVSNEIEELTLQLEKQYLEKKNIQEEHFLELKNNSSKKDDDLIKFSNNLLNLTNDNAELKKSLEQLKKASSSTALDLQKKEQEFDQMRKNMTQQMLEFDAMKKKLMIDLQNRCEKIVELEISLDENRELVQINKNNSQISKSQQQKMIFLEQNLEQLTAVQKQLVEQNTSLKKEFAIAERKLSNRNDRIIKLESLFQDAQTKLELQSQKFDAQLSSMREKLKEAKTQNGVSQNGWLYAGRIAKPLRGGGGGAGGISGSELDEKNDNLDVVNYMEVDNNAINLPNPTASATLNKTPPGKRSNWYVSLLKK</sequence>
<evidence type="ECO:0000256" key="3">
    <source>
        <dbReference type="ARBA" id="ARBA00022701"/>
    </source>
</evidence>
<dbReference type="PRINTS" id="PR00380">
    <property type="entry name" value="KINESINHEAVY"/>
</dbReference>
<dbReference type="Gene3D" id="3.40.850.10">
    <property type="entry name" value="Kinesin motor domain"/>
    <property type="match status" value="1"/>
</dbReference>
<dbReference type="EMBL" id="JADGJW010000599">
    <property type="protein sequence ID" value="KAJ3214682.1"/>
    <property type="molecule type" value="Genomic_DNA"/>
</dbReference>
<dbReference type="PANTHER" id="PTHR47969:SF15">
    <property type="entry name" value="CHROMOSOME-ASSOCIATED KINESIN KIF4A-RELATED"/>
    <property type="match status" value="1"/>
</dbReference>
<dbReference type="InterPro" id="IPR001752">
    <property type="entry name" value="Kinesin_motor_dom"/>
</dbReference>
<evidence type="ECO:0000256" key="8">
    <source>
        <dbReference type="ARBA" id="ARBA00023212"/>
    </source>
</evidence>
<protein>
    <recommendedName>
        <fullName evidence="10">Kinesin-like protein</fullName>
    </recommendedName>
</protein>
<evidence type="ECO:0000313" key="13">
    <source>
        <dbReference type="EMBL" id="KAJ3214682.1"/>
    </source>
</evidence>
<keyword evidence="3 10" id="KW-0493">Microtubule</keyword>
<dbReference type="CDD" id="cd01369">
    <property type="entry name" value="KISc_KHC_KIF5"/>
    <property type="match status" value="1"/>
</dbReference>
<evidence type="ECO:0000256" key="9">
    <source>
        <dbReference type="PROSITE-ProRule" id="PRU00283"/>
    </source>
</evidence>
<keyword evidence="6 11" id="KW-0175">Coiled coil</keyword>
<dbReference type="GO" id="GO:0005875">
    <property type="term" value="C:microtubule associated complex"/>
    <property type="evidence" value="ECO:0007669"/>
    <property type="project" value="TreeGrafter"/>
</dbReference>
<dbReference type="GO" id="GO:0005524">
    <property type="term" value="F:ATP binding"/>
    <property type="evidence" value="ECO:0007669"/>
    <property type="project" value="UniProtKB-UniRule"/>
</dbReference>
<keyword evidence="2" id="KW-0963">Cytoplasm</keyword>
<dbReference type="GO" id="GO:0003777">
    <property type="term" value="F:microtubule motor activity"/>
    <property type="evidence" value="ECO:0007669"/>
    <property type="project" value="InterPro"/>
</dbReference>
<feature type="coiled-coil region" evidence="11">
    <location>
        <begin position="501"/>
        <end position="528"/>
    </location>
</feature>
<feature type="binding site" evidence="9">
    <location>
        <begin position="87"/>
        <end position="94"/>
    </location>
    <ligand>
        <name>ATP</name>
        <dbReference type="ChEBI" id="CHEBI:30616"/>
    </ligand>
</feature>
<dbReference type="PROSITE" id="PS50067">
    <property type="entry name" value="KINESIN_MOTOR_2"/>
    <property type="match status" value="1"/>
</dbReference>
<dbReference type="Proteomes" id="UP001211065">
    <property type="component" value="Unassembled WGS sequence"/>
</dbReference>
<dbReference type="FunFam" id="3.40.850.10:FF:000031">
    <property type="entry name" value="Kinesin-like protein"/>
    <property type="match status" value="1"/>
</dbReference>
<comment type="similarity">
    <text evidence="9 10">Belongs to the TRAFAC class myosin-kinesin ATPase superfamily. Kinesin family.</text>
</comment>
<evidence type="ECO:0000313" key="14">
    <source>
        <dbReference type="Proteomes" id="UP001211065"/>
    </source>
</evidence>
<dbReference type="GO" id="GO:0008017">
    <property type="term" value="F:microtubule binding"/>
    <property type="evidence" value="ECO:0007669"/>
    <property type="project" value="InterPro"/>
</dbReference>
<evidence type="ECO:0000256" key="1">
    <source>
        <dbReference type="ARBA" id="ARBA00004245"/>
    </source>
</evidence>
<evidence type="ECO:0000259" key="12">
    <source>
        <dbReference type="PROSITE" id="PS50067"/>
    </source>
</evidence>
<evidence type="ECO:0000256" key="10">
    <source>
        <dbReference type="RuleBase" id="RU000394"/>
    </source>
</evidence>
<dbReference type="GO" id="GO:0005874">
    <property type="term" value="C:microtubule"/>
    <property type="evidence" value="ECO:0007669"/>
    <property type="project" value="UniProtKB-KW"/>
</dbReference>
<comment type="caution">
    <text evidence="13">The sequence shown here is derived from an EMBL/GenBank/DDBJ whole genome shotgun (WGS) entry which is preliminary data.</text>
</comment>
<dbReference type="AlphaFoldDB" id="A0AAD5XY15"/>
<name>A0AAD5XY15_9FUNG</name>
<dbReference type="GO" id="GO:0007018">
    <property type="term" value="P:microtubule-based movement"/>
    <property type="evidence" value="ECO:0007669"/>
    <property type="project" value="InterPro"/>
</dbReference>
<dbReference type="Pfam" id="PF00225">
    <property type="entry name" value="Kinesin"/>
    <property type="match status" value="1"/>
</dbReference>
<dbReference type="InterPro" id="IPR036961">
    <property type="entry name" value="Kinesin_motor_dom_sf"/>
</dbReference>
<gene>
    <name evidence="13" type="ORF">HK099_006697</name>
</gene>
<comment type="subcellular location">
    <subcellularLocation>
        <location evidence="1">Cytoplasm</location>
        <location evidence="1">Cytoskeleton</location>
    </subcellularLocation>
</comment>
<feature type="domain" description="Kinesin motor" evidence="12">
    <location>
        <begin position="6"/>
        <end position="328"/>
    </location>
</feature>
<keyword evidence="4 9" id="KW-0547">Nucleotide-binding</keyword>
<evidence type="ECO:0000256" key="7">
    <source>
        <dbReference type="ARBA" id="ARBA00023175"/>
    </source>
</evidence>
<keyword evidence="14" id="KW-1185">Reference proteome</keyword>
<dbReference type="PANTHER" id="PTHR47969">
    <property type="entry name" value="CHROMOSOME-ASSOCIATED KINESIN KIF4A-RELATED"/>
    <property type="match status" value="1"/>
</dbReference>